<dbReference type="Proteomes" id="UP000253961">
    <property type="component" value="Unassembled WGS sequence"/>
</dbReference>
<gene>
    <name evidence="1" type="ORF">DU508_05365</name>
</gene>
<reference evidence="1 2" key="1">
    <citation type="submission" date="2018-07" db="EMBL/GenBank/DDBJ databases">
        <title>Pedobacter sp. nov., isolated from soil.</title>
        <authorList>
            <person name="Zhou L.Y."/>
            <person name="Du Z.J."/>
        </authorList>
    </citation>
    <scope>NUCLEOTIDE SEQUENCE [LARGE SCALE GENOMIC DNA]</scope>
    <source>
        <strain evidence="1 2">JDX94</strain>
    </source>
</reference>
<dbReference type="EMBL" id="QPKV01000002">
    <property type="protein sequence ID" value="RDC58363.1"/>
    <property type="molecule type" value="Genomic_DNA"/>
</dbReference>
<proteinExistence type="predicted"/>
<sequence length="68" mass="8333">MKGRNFKYLVFSTVSRSVVNINRVLLFRILIRTYNMMKIYVIIKFAKWPGIRFNNEQWNKNYYPIDIP</sequence>
<dbReference type="AlphaFoldDB" id="A0A369Q0F5"/>
<evidence type="ECO:0000313" key="2">
    <source>
        <dbReference type="Proteomes" id="UP000253961"/>
    </source>
</evidence>
<comment type="caution">
    <text evidence="1">The sequence shown here is derived from an EMBL/GenBank/DDBJ whole genome shotgun (WGS) entry which is preliminary data.</text>
</comment>
<accession>A0A369Q0F5</accession>
<organism evidence="1 2">
    <name type="scientific">Pedobacter chinensis</name>
    <dbReference type="NCBI Taxonomy" id="2282421"/>
    <lineage>
        <taxon>Bacteria</taxon>
        <taxon>Pseudomonadati</taxon>
        <taxon>Bacteroidota</taxon>
        <taxon>Sphingobacteriia</taxon>
        <taxon>Sphingobacteriales</taxon>
        <taxon>Sphingobacteriaceae</taxon>
        <taxon>Pedobacter</taxon>
    </lineage>
</organism>
<protein>
    <submittedName>
        <fullName evidence="1">Uncharacterized protein</fullName>
    </submittedName>
</protein>
<name>A0A369Q0F5_9SPHI</name>
<keyword evidence="2" id="KW-1185">Reference proteome</keyword>
<evidence type="ECO:0000313" key="1">
    <source>
        <dbReference type="EMBL" id="RDC58363.1"/>
    </source>
</evidence>